<dbReference type="InterPro" id="IPR002885">
    <property type="entry name" value="PPR_rpt"/>
</dbReference>
<evidence type="ECO:0000313" key="4">
    <source>
        <dbReference type="EMBL" id="ONK63523.1"/>
    </source>
</evidence>
<dbReference type="EMBL" id="CM007387">
    <property type="protein sequence ID" value="ONK63523.1"/>
    <property type="molecule type" value="Genomic_DNA"/>
</dbReference>
<evidence type="ECO:0000313" key="5">
    <source>
        <dbReference type="Proteomes" id="UP000243459"/>
    </source>
</evidence>
<keyword evidence="5" id="KW-1185">Reference proteome</keyword>
<feature type="repeat" description="PPR" evidence="2">
    <location>
        <begin position="167"/>
        <end position="201"/>
    </location>
</feature>
<dbReference type="Gene3D" id="1.25.40.10">
    <property type="entry name" value="Tetratricopeptide repeat domain"/>
    <property type="match status" value="2"/>
</dbReference>
<keyword evidence="1" id="KW-0677">Repeat</keyword>
<reference evidence="5" key="1">
    <citation type="journal article" date="2017" name="Nat. Commun.">
        <title>The asparagus genome sheds light on the origin and evolution of a young Y chromosome.</title>
        <authorList>
            <person name="Harkess A."/>
            <person name="Zhou J."/>
            <person name="Xu C."/>
            <person name="Bowers J.E."/>
            <person name="Van der Hulst R."/>
            <person name="Ayyampalayam S."/>
            <person name="Mercati F."/>
            <person name="Riccardi P."/>
            <person name="McKain M.R."/>
            <person name="Kakrana A."/>
            <person name="Tang H."/>
            <person name="Ray J."/>
            <person name="Groenendijk J."/>
            <person name="Arikit S."/>
            <person name="Mathioni S.M."/>
            <person name="Nakano M."/>
            <person name="Shan H."/>
            <person name="Telgmann-Rauber A."/>
            <person name="Kanno A."/>
            <person name="Yue Z."/>
            <person name="Chen H."/>
            <person name="Li W."/>
            <person name="Chen Y."/>
            <person name="Xu X."/>
            <person name="Zhang Y."/>
            <person name="Luo S."/>
            <person name="Chen H."/>
            <person name="Gao J."/>
            <person name="Mao Z."/>
            <person name="Pires J.C."/>
            <person name="Luo M."/>
            <person name="Kudrna D."/>
            <person name="Wing R.A."/>
            <person name="Meyers B.C."/>
            <person name="Yi K."/>
            <person name="Kong H."/>
            <person name="Lavrijsen P."/>
            <person name="Sunseri F."/>
            <person name="Falavigna A."/>
            <person name="Ye Y."/>
            <person name="Leebens-Mack J.H."/>
            <person name="Chen G."/>
        </authorList>
    </citation>
    <scope>NUCLEOTIDE SEQUENCE [LARGE SCALE GENOMIC DNA]</scope>
    <source>
        <strain evidence="5">cv. DH0086</strain>
    </source>
</reference>
<dbReference type="AlphaFoldDB" id="A0A5P1ECL9"/>
<dbReference type="GO" id="GO:0005739">
    <property type="term" value="C:mitochondrion"/>
    <property type="evidence" value="ECO:0007669"/>
    <property type="project" value="EnsemblPlants"/>
</dbReference>
<evidence type="ECO:0000256" key="1">
    <source>
        <dbReference type="ARBA" id="ARBA00022737"/>
    </source>
</evidence>
<feature type="domain" description="PROP1-like PPR" evidence="3">
    <location>
        <begin position="260"/>
        <end position="389"/>
    </location>
</feature>
<proteinExistence type="predicted"/>
<protein>
    <recommendedName>
        <fullName evidence="3">PROP1-like PPR domain-containing protein</fullName>
    </recommendedName>
</protein>
<dbReference type="GO" id="GO:0009507">
    <property type="term" value="C:chloroplast"/>
    <property type="evidence" value="ECO:0007669"/>
    <property type="project" value="EnsemblPlants"/>
</dbReference>
<name>A0A5P1ECL9_ASPOF</name>
<gene>
    <name evidence="4" type="ORF">A4U43_C07F16100</name>
</gene>
<dbReference type="Gramene" id="ONK63523">
    <property type="protein sequence ID" value="ONK63523"/>
    <property type="gene ID" value="A4U43_C07F16100"/>
</dbReference>
<accession>A0A5P1ECL9</accession>
<dbReference type="NCBIfam" id="TIGR00756">
    <property type="entry name" value="PPR"/>
    <property type="match status" value="3"/>
</dbReference>
<dbReference type="Pfam" id="PF17177">
    <property type="entry name" value="PPR_long"/>
    <property type="match status" value="1"/>
</dbReference>
<evidence type="ECO:0000259" key="3">
    <source>
        <dbReference type="Pfam" id="PF17177"/>
    </source>
</evidence>
<dbReference type="PANTHER" id="PTHR46862">
    <property type="entry name" value="OS07G0661900 PROTEIN"/>
    <property type="match status" value="1"/>
</dbReference>
<dbReference type="OMA" id="PKMTKRC"/>
<feature type="repeat" description="PPR" evidence="2">
    <location>
        <begin position="307"/>
        <end position="341"/>
    </location>
</feature>
<dbReference type="InterPro" id="IPR011990">
    <property type="entry name" value="TPR-like_helical_dom_sf"/>
</dbReference>
<evidence type="ECO:0000256" key="2">
    <source>
        <dbReference type="PROSITE-ProRule" id="PRU00708"/>
    </source>
</evidence>
<dbReference type="Proteomes" id="UP000243459">
    <property type="component" value="Chromosome 7"/>
</dbReference>
<dbReference type="OrthoDB" id="185373at2759"/>
<organism evidence="4 5">
    <name type="scientific">Asparagus officinalis</name>
    <name type="common">Garden asparagus</name>
    <dbReference type="NCBI Taxonomy" id="4686"/>
    <lineage>
        <taxon>Eukaryota</taxon>
        <taxon>Viridiplantae</taxon>
        <taxon>Streptophyta</taxon>
        <taxon>Embryophyta</taxon>
        <taxon>Tracheophyta</taxon>
        <taxon>Spermatophyta</taxon>
        <taxon>Magnoliopsida</taxon>
        <taxon>Liliopsida</taxon>
        <taxon>Asparagales</taxon>
        <taxon>Asparagaceae</taxon>
        <taxon>Asparagoideae</taxon>
        <taxon>Asparagus</taxon>
    </lineage>
</organism>
<feature type="repeat" description="PPR" evidence="2">
    <location>
        <begin position="202"/>
        <end position="236"/>
    </location>
</feature>
<dbReference type="Pfam" id="PF13041">
    <property type="entry name" value="PPR_2"/>
    <property type="match status" value="1"/>
</dbReference>
<dbReference type="InterPro" id="IPR033443">
    <property type="entry name" value="PROP1-like_PPR_dom"/>
</dbReference>
<dbReference type="PANTHER" id="PTHR46862:SF3">
    <property type="entry name" value="OS07G0661900 PROTEIN"/>
    <property type="match status" value="1"/>
</dbReference>
<dbReference type="PROSITE" id="PS51375">
    <property type="entry name" value="PPR"/>
    <property type="match status" value="3"/>
</dbReference>
<sequence>MLCTSQFMLSNFYPNSISTIVAKEWQTSPWKYVQGPALLQRHNNSPPISIVHSTLVALEREEENVEEEKEKPKIKWHDVGPDITEAQKEAITQLPPKMTNRCKAIMKRIICFTQDEVLSHILAAWVKVMKPRRSDWLTVLKELKRTESPLLLEVMDWVLLEESFEANARDYTKVIDTYAKHNLIEKAESTFQAMKKRGFPCDQVTLTVLIHMYSKAGNLNKAKEAFQEIQFLGLPLDRRAYDSMIMAYIRAGELNLAENLMKETEAKEIYAGREVYKALLRAYSIIGNSDGAQRVFDAIQFARIVPDSKLCALLINAYCVGGETDKALSVLENMKSVGLKPNGKCVVLVLEAYDKENSIEKALAFLKDLEDDGVKIDEEASEILEQWFQRLGVVDDELRRDLRKLCLEKKGRLKLS</sequence>